<dbReference type="PANTHER" id="PTHR34153:SF2">
    <property type="entry name" value="SI:CH211-262H13.3-RELATED"/>
    <property type="match status" value="1"/>
</dbReference>
<dbReference type="EMBL" id="LNIX01000047">
    <property type="protein sequence ID" value="OXA38240.1"/>
    <property type="molecule type" value="Genomic_DNA"/>
</dbReference>
<accession>A0A226CZK3</accession>
<keyword evidence="3" id="KW-1185">Reference proteome</keyword>
<name>A0A226CZK3_FOLCA</name>
<proteinExistence type="predicted"/>
<comment type="caution">
    <text evidence="2">The sequence shown here is derived from an EMBL/GenBank/DDBJ whole genome shotgun (WGS) entry which is preliminary data.</text>
</comment>
<feature type="compositionally biased region" description="Acidic residues" evidence="1">
    <location>
        <begin position="30"/>
        <end position="39"/>
    </location>
</feature>
<feature type="region of interest" description="Disordered" evidence="1">
    <location>
        <begin position="13"/>
        <end position="39"/>
    </location>
</feature>
<sequence length="331" mass="36509">FSTLKRVAGRVLESRSKKAKKIRPPTTSSSEDDDSVAEVDDDLDLAGFSGNIFSQDDVDAVQTRPNFAPTSSSSNYSSSLVLVPDDQNTPTISNLQNSTYGSSQHINEPLPTSALRNSTPRTQKAGRQLFSEVNPRRKGGFEEVVINLLTELKTDVAELLRRSKVNNPARKIVSIPFKLPLSLKSDLDKLEAWIMADQKNSSDLVEHLSQWGGETPEKVTRRILWEIFGPVLARQFNYTGGGKLEKHSFSALELHNIVVVFASFEFLAAARECDAAKNTEISKIERVILNYFRDTRDKKGPGARVRLRHVLKKTTIDTAGGSTPSIAGGNP</sequence>
<evidence type="ECO:0000256" key="1">
    <source>
        <dbReference type="SAM" id="MobiDB-lite"/>
    </source>
</evidence>
<feature type="region of interest" description="Disordered" evidence="1">
    <location>
        <begin position="63"/>
        <end position="91"/>
    </location>
</feature>
<dbReference type="AlphaFoldDB" id="A0A226CZK3"/>
<dbReference type="OrthoDB" id="7554902at2759"/>
<dbReference type="PANTHER" id="PTHR34153">
    <property type="entry name" value="SI:CH211-262H13.3-RELATED-RELATED"/>
    <property type="match status" value="1"/>
</dbReference>
<gene>
    <name evidence="2" type="ORF">Fcan01_27049</name>
</gene>
<organism evidence="2 3">
    <name type="scientific">Folsomia candida</name>
    <name type="common">Springtail</name>
    <dbReference type="NCBI Taxonomy" id="158441"/>
    <lineage>
        <taxon>Eukaryota</taxon>
        <taxon>Metazoa</taxon>
        <taxon>Ecdysozoa</taxon>
        <taxon>Arthropoda</taxon>
        <taxon>Hexapoda</taxon>
        <taxon>Collembola</taxon>
        <taxon>Entomobryomorpha</taxon>
        <taxon>Isotomoidea</taxon>
        <taxon>Isotomidae</taxon>
        <taxon>Proisotominae</taxon>
        <taxon>Folsomia</taxon>
    </lineage>
</organism>
<evidence type="ECO:0008006" key="4">
    <source>
        <dbReference type="Google" id="ProtNLM"/>
    </source>
</evidence>
<evidence type="ECO:0000313" key="2">
    <source>
        <dbReference type="EMBL" id="OXA38240.1"/>
    </source>
</evidence>
<protein>
    <recommendedName>
        <fullName evidence="4">DUF4806 domain-containing protein</fullName>
    </recommendedName>
</protein>
<evidence type="ECO:0000313" key="3">
    <source>
        <dbReference type="Proteomes" id="UP000198287"/>
    </source>
</evidence>
<feature type="non-terminal residue" evidence="2">
    <location>
        <position position="1"/>
    </location>
</feature>
<dbReference type="Proteomes" id="UP000198287">
    <property type="component" value="Unassembled WGS sequence"/>
</dbReference>
<reference evidence="2 3" key="1">
    <citation type="submission" date="2015-12" db="EMBL/GenBank/DDBJ databases">
        <title>The genome of Folsomia candida.</title>
        <authorList>
            <person name="Faddeeva A."/>
            <person name="Derks M.F."/>
            <person name="Anvar Y."/>
            <person name="Smit S."/>
            <person name="Van Straalen N."/>
            <person name="Roelofs D."/>
        </authorList>
    </citation>
    <scope>NUCLEOTIDE SEQUENCE [LARGE SCALE GENOMIC DNA]</scope>
    <source>
        <strain evidence="2 3">VU population</strain>
        <tissue evidence="2">Whole body</tissue>
    </source>
</reference>